<dbReference type="PANTHER" id="PTHR43767">
    <property type="entry name" value="LONG-CHAIN-FATTY-ACID--COA LIGASE"/>
    <property type="match status" value="1"/>
</dbReference>
<comment type="similarity">
    <text evidence="1">Belongs to the ATP-dependent AMP-binding enzyme family.</text>
</comment>
<dbReference type="PROSITE" id="PS00455">
    <property type="entry name" value="AMP_BINDING"/>
    <property type="match status" value="1"/>
</dbReference>
<sequence>MMSLAAGLRRNAICKPNKVAIICGDVEITYAQFDAIAGKIATALVDQGVQPGDRVALSCPNLPFFPLVYYGAQKAGAVVVPLNVLLKSREVKYHLEDSGAKFYFCFEGTPDLPMAHEGIKAFHQVDSCENMVVMCLAENQLDYDGLPTMSAFIKDAAPIQDYVAREADDSAVILYTSGTTGLAKGAELTQSNIITNALVAQSIIGLNSQDVNMATLPLFHTFGQTVNMNTTVLCGGTMLLVPRFEAASVLSLIEKHKVTLFAGVPTMYIAILHAKVDADISSLKVGISGGASMPGEVIRNFEKKFGVPVLEGYGLSETSPIVCFNHLDEERFVGSVGQAIQGVEVRLVDLEGNQVATGEEGEIIVRGHNVMKGYINRPEETEIAMKDGWFYTGDIARQDDKGNIFIVDRVKDMIIRGGFNVYPREIEEVFMTHPAVSMVAVIGVPHQEYGEEIKAYVVLKEGEFIEEDELQSWGKEQCAAYKYPRKVEIRAALPISATGKILKKDLKAELVS</sequence>
<keyword evidence="6" id="KW-1185">Reference proteome</keyword>
<dbReference type="AlphaFoldDB" id="A0A1E5E4Y3"/>
<dbReference type="FunFam" id="3.30.300.30:FF:000008">
    <property type="entry name" value="2,3-dihydroxybenzoate-AMP ligase"/>
    <property type="match status" value="1"/>
</dbReference>
<evidence type="ECO:0000259" key="4">
    <source>
        <dbReference type="Pfam" id="PF13193"/>
    </source>
</evidence>
<dbReference type="PANTHER" id="PTHR43767:SF12">
    <property type="entry name" value="AMP-DEPENDENT SYNTHETASE AND LIGASE"/>
    <property type="match status" value="1"/>
</dbReference>
<evidence type="ECO:0000256" key="2">
    <source>
        <dbReference type="ARBA" id="ARBA00022598"/>
    </source>
</evidence>
<dbReference type="CDD" id="cd05936">
    <property type="entry name" value="FC-FACS_FadD_like"/>
    <property type="match status" value="1"/>
</dbReference>
<name>A0A1E5E4Y3_9VIBR</name>
<reference evidence="5 6" key="1">
    <citation type="journal article" date="2012" name="Science">
        <title>Ecological populations of bacteria act as socially cohesive units of antibiotic production and resistance.</title>
        <authorList>
            <person name="Cordero O.X."/>
            <person name="Wildschutte H."/>
            <person name="Kirkup B."/>
            <person name="Proehl S."/>
            <person name="Ngo L."/>
            <person name="Hussain F."/>
            <person name="Le Roux F."/>
            <person name="Mincer T."/>
            <person name="Polz M.F."/>
        </authorList>
    </citation>
    <scope>NUCLEOTIDE SEQUENCE [LARGE SCALE GENOMIC DNA]</scope>
    <source>
        <strain evidence="5 6">1S-45</strain>
    </source>
</reference>
<comment type="caution">
    <text evidence="5">The sequence shown here is derived from an EMBL/GenBank/DDBJ whole genome shotgun (WGS) entry which is preliminary data.</text>
</comment>
<dbReference type="Pfam" id="PF00501">
    <property type="entry name" value="AMP-binding"/>
    <property type="match status" value="1"/>
</dbReference>
<evidence type="ECO:0000313" key="6">
    <source>
        <dbReference type="Proteomes" id="UP000094070"/>
    </source>
</evidence>
<dbReference type="Gene3D" id="3.40.50.12780">
    <property type="entry name" value="N-terminal domain of ligase-like"/>
    <property type="match status" value="1"/>
</dbReference>
<dbReference type="InterPro" id="IPR025110">
    <property type="entry name" value="AMP-bd_C"/>
</dbReference>
<protein>
    <submittedName>
        <fullName evidence="5">Long-chain-fatty-acid--CoA ligase</fullName>
    </submittedName>
</protein>
<proteinExistence type="inferred from homology"/>
<dbReference type="InterPro" id="IPR050237">
    <property type="entry name" value="ATP-dep_AMP-bd_enzyme"/>
</dbReference>
<dbReference type="EMBL" id="AJYK02000024">
    <property type="protein sequence ID" value="OEF28194.1"/>
    <property type="molecule type" value="Genomic_DNA"/>
</dbReference>
<dbReference type="eggNOG" id="COG0318">
    <property type="taxonomic scope" value="Bacteria"/>
</dbReference>
<dbReference type="RefSeq" id="WP_017025527.1">
    <property type="nucleotide sequence ID" value="NZ_AJYK02000024.1"/>
</dbReference>
<dbReference type="InterPro" id="IPR020845">
    <property type="entry name" value="AMP-binding_CS"/>
</dbReference>
<gene>
    <name evidence="5" type="ORF">A1QC_06020</name>
</gene>
<keyword evidence="2 5" id="KW-0436">Ligase</keyword>
<dbReference type="SUPFAM" id="SSF56801">
    <property type="entry name" value="Acetyl-CoA synthetase-like"/>
    <property type="match status" value="1"/>
</dbReference>
<evidence type="ECO:0000256" key="1">
    <source>
        <dbReference type="ARBA" id="ARBA00006432"/>
    </source>
</evidence>
<dbReference type="InterPro" id="IPR042099">
    <property type="entry name" value="ANL_N_sf"/>
</dbReference>
<accession>A0A1E5E4Y3</accession>
<feature type="domain" description="AMP-binding enzyme C-terminal" evidence="4">
    <location>
        <begin position="425"/>
        <end position="500"/>
    </location>
</feature>
<evidence type="ECO:0000313" key="5">
    <source>
        <dbReference type="EMBL" id="OEF28194.1"/>
    </source>
</evidence>
<dbReference type="Gene3D" id="3.30.300.30">
    <property type="match status" value="1"/>
</dbReference>
<organism evidence="5 6">
    <name type="scientific">Vibrio rumoiensis 1S-45</name>
    <dbReference type="NCBI Taxonomy" id="1188252"/>
    <lineage>
        <taxon>Bacteria</taxon>
        <taxon>Pseudomonadati</taxon>
        <taxon>Pseudomonadota</taxon>
        <taxon>Gammaproteobacteria</taxon>
        <taxon>Vibrionales</taxon>
        <taxon>Vibrionaceae</taxon>
        <taxon>Vibrio</taxon>
    </lineage>
</organism>
<dbReference type="GO" id="GO:0016877">
    <property type="term" value="F:ligase activity, forming carbon-sulfur bonds"/>
    <property type="evidence" value="ECO:0007669"/>
    <property type="project" value="UniProtKB-ARBA"/>
</dbReference>
<dbReference type="Pfam" id="PF13193">
    <property type="entry name" value="AMP-binding_C"/>
    <property type="match status" value="1"/>
</dbReference>
<dbReference type="InterPro" id="IPR000873">
    <property type="entry name" value="AMP-dep_synth/lig_dom"/>
</dbReference>
<dbReference type="OrthoDB" id="9803968at2"/>
<evidence type="ECO:0000259" key="3">
    <source>
        <dbReference type="Pfam" id="PF00501"/>
    </source>
</evidence>
<feature type="domain" description="AMP-dependent synthetase/ligase" evidence="3">
    <location>
        <begin position="9"/>
        <end position="374"/>
    </location>
</feature>
<dbReference type="InterPro" id="IPR045851">
    <property type="entry name" value="AMP-bd_C_sf"/>
</dbReference>
<dbReference type="STRING" id="1188252.A1QC_06020"/>
<dbReference type="Proteomes" id="UP000094070">
    <property type="component" value="Unassembled WGS sequence"/>
</dbReference>